<feature type="transmembrane region" description="Helical" evidence="6">
    <location>
        <begin position="333"/>
        <end position="352"/>
    </location>
</feature>
<feature type="transmembrane region" description="Helical" evidence="6">
    <location>
        <begin position="404"/>
        <end position="426"/>
    </location>
</feature>
<gene>
    <name evidence="7" type="ORF">AN964_03580</name>
</gene>
<evidence type="ECO:0000313" key="8">
    <source>
        <dbReference type="Proteomes" id="UP000051888"/>
    </source>
</evidence>
<evidence type="ECO:0000313" key="7">
    <source>
        <dbReference type="EMBL" id="KQL52692.1"/>
    </source>
</evidence>
<keyword evidence="3 6" id="KW-0812">Transmembrane</keyword>
<reference evidence="7 8" key="1">
    <citation type="submission" date="2015-09" db="EMBL/GenBank/DDBJ databases">
        <title>Genome sequencing project for genomic taxonomy and phylogenomics of Bacillus-like bacteria.</title>
        <authorList>
            <person name="Liu B."/>
            <person name="Wang J."/>
            <person name="Zhu Y."/>
            <person name="Liu G."/>
            <person name="Chen Q."/>
            <person name="Chen Z."/>
            <person name="Lan J."/>
            <person name="Che J."/>
            <person name="Ge C."/>
            <person name="Shi H."/>
            <person name="Pan Z."/>
            <person name="Liu X."/>
        </authorList>
    </citation>
    <scope>NUCLEOTIDE SEQUENCE [LARGE SCALE GENOMIC DNA]</scope>
    <source>
        <strain evidence="7 8">LMG 18435</strain>
    </source>
</reference>
<dbReference type="Proteomes" id="UP000051888">
    <property type="component" value="Unassembled WGS sequence"/>
</dbReference>
<accession>A0A0Q3WWK0</accession>
<name>A0A0Q3WWK0_9BACI</name>
<feature type="transmembrane region" description="Helical" evidence="6">
    <location>
        <begin position="446"/>
        <end position="464"/>
    </location>
</feature>
<keyword evidence="2" id="KW-0813">Transport</keyword>
<evidence type="ECO:0000256" key="2">
    <source>
        <dbReference type="ARBA" id="ARBA00022448"/>
    </source>
</evidence>
<keyword evidence="8" id="KW-1185">Reference proteome</keyword>
<protein>
    <recommendedName>
        <fullName evidence="9">OPT family oligopeptide transporter</fullName>
    </recommendedName>
</protein>
<dbReference type="PATRIC" id="fig|157838.3.peg.792"/>
<sequence length="540" mass="57495">MRNTDMEQRKHPTVFDPIVIITIVVTSVIGAIIGVQLITSLGISANTSIIGAIFAMIIARIPIKTFLKFKSIHRQNLVQTGISSATFGAASSLLLPIGIPYVLGMKELVLPLFIGVILAMFADALLLYKFYDSKVFPAREAWPPGIATAESIKAGDQGGKRAKLLGVGIVIGLIGSVLKIPMSAFGVAFIGNIWALTMFGIGLLLRGYSIPLFGIDLDTHYVPHGFMIGAGVVALVQVGFLILRKNKTEKPVNGSNAEIAATIEEPIYTRNEKDIGQAFGFGFIAYLLIAILLALTGGLLTHMSTGMLIGFLVFAAFAALAHEMIVGISAMHAGWFPAFAVALITLIIGILIGFPAPALAILVGFSASTGVAFADMGYDLKTGYMLRDNGKDIDFEKKGRRQQLYAGLIGFSVSAIVVFLTYNGYFSKGLIPPVDKVYAATIKSGVSSNIATQLLIWAIPGALLQLIGGSKRQMGILFATGLLIVNPIAGWAVLAGILIRIIVLKWKGKEAETPMTIMAAGFIAGDALYSFFTSIFKMGK</sequence>
<feature type="transmembrane region" description="Helical" evidence="6">
    <location>
        <begin position="225"/>
        <end position="243"/>
    </location>
</feature>
<evidence type="ECO:0000256" key="3">
    <source>
        <dbReference type="ARBA" id="ARBA00022692"/>
    </source>
</evidence>
<feature type="transmembrane region" description="Helical" evidence="6">
    <location>
        <begin position="41"/>
        <end position="61"/>
    </location>
</feature>
<evidence type="ECO:0008006" key="9">
    <source>
        <dbReference type="Google" id="ProtNLM"/>
    </source>
</evidence>
<feature type="transmembrane region" description="Helical" evidence="6">
    <location>
        <begin position="184"/>
        <end position="205"/>
    </location>
</feature>
<dbReference type="RefSeq" id="WP_055738396.1">
    <property type="nucleotide sequence ID" value="NZ_LJJC01000004.1"/>
</dbReference>
<dbReference type="InterPro" id="IPR004813">
    <property type="entry name" value="OPT"/>
</dbReference>
<feature type="transmembrane region" description="Helical" evidence="6">
    <location>
        <begin position="306"/>
        <end position="326"/>
    </location>
</feature>
<feature type="transmembrane region" description="Helical" evidence="6">
    <location>
        <begin position="476"/>
        <end position="503"/>
    </location>
</feature>
<dbReference type="AlphaFoldDB" id="A0A0Q3WWK0"/>
<evidence type="ECO:0000256" key="5">
    <source>
        <dbReference type="ARBA" id="ARBA00023136"/>
    </source>
</evidence>
<feature type="transmembrane region" description="Helical" evidence="6">
    <location>
        <begin position="278"/>
        <end position="300"/>
    </location>
</feature>
<evidence type="ECO:0000256" key="6">
    <source>
        <dbReference type="SAM" id="Phobius"/>
    </source>
</evidence>
<feature type="transmembrane region" description="Helical" evidence="6">
    <location>
        <begin position="358"/>
        <end position="378"/>
    </location>
</feature>
<comment type="caution">
    <text evidence="7">The sequence shown here is derived from an EMBL/GenBank/DDBJ whole genome shotgun (WGS) entry which is preliminary data.</text>
</comment>
<proteinExistence type="predicted"/>
<keyword evidence="4 6" id="KW-1133">Transmembrane helix</keyword>
<dbReference type="Pfam" id="PF03169">
    <property type="entry name" value="OPT"/>
    <property type="match status" value="2"/>
</dbReference>
<comment type="subcellular location">
    <subcellularLocation>
        <location evidence="1">Membrane</location>
        <topology evidence="1">Multi-pass membrane protein</topology>
    </subcellularLocation>
</comment>
<evidence type="ECO:0000256" key="4">
    <source>
        <dbReference type="ARBA" id="ARBA00022989"/>
    </source>
</evidence>
<dbReference type="GO" id="GO:0035673">
    <property type="term" value="F:oligopeptide transmembrane transporter activity"/>
    <property type="evidence" value="ECO:0007669"/>
    <property type="project" value="InterPro"/>
</dbReference>
<evidence type="ECO:0000256" key="1">
    <source>
        <dbReference type="ARBA" id="ARBA00004141"/>
    </source>
</evidence>
<feature type="transmembrane region" description="Helical" evidence="6">
    <location>
        <begin position="82"/>
        <end position="103"/>
    </location>
</feature>
<organism evidence="7 8">
    <name type="scientific">Heyndrickxia shackletonii</name>
    <dbReference type="NCBI Taxonomy" id="157838"/>
    <lineage>
        <taxon>Bacteria</taxon>
        <taxon>Bacillati</taxon>
        <taxon>Bacillota</taxon>
        <taxon>Bacilli</taxon>
        <taxon>Bacillales</taxon>
        <taxon>Bacillaceae</taxon>
        <taxon>Heyndrickxia</taxon>
    </lineage>
</organism>
<dbReference type="EMBL" id="LJJC01000004">
    <property type="protein sequence ID" value="KQL52692.1"/>
    <property type="molecule type" value="Genomic_DNA"/>
</dbReference>
<feature type="transmembrane region" description="Helical" evidence="6">
    <location>
        <begin position="12"/>
        <end position="35"/>
    </location>
</feature>
<feature type="transmembrane region" description="Helical" evidence="6">
    <location>
        <begin position="515"/>
        <end position="536"/>
    </location>
</feature>
<keyword evidence="5 6" id="KW-0472">Membrane</keyword>
<dbReference type="GO" id="GO:0016020">
    <property type="term" value="C:membrane"/>
    <property type="evidence" value="ECO:0007669"/>
    <property type="project" value="UniProtKB-SubCell"/>
</dbReference>
<dbReference type="STRING" id="157838.AN964_03580"/>
<feature type="transmembrane region" description="Helical" evidence="6">
    <location>
        <begin position="109"/>
        <end position="131"/>
    </location>
</feature>